<name>A0ABX6SY44_9SPHN</name>
<evidence type="ECO:0000313" key="4">
    <source>
        <dbReference type="Proteomes" id="UP000516134"/>
    </source>
</evidence>
<organism evidence="3 4">
    <name type="scientific">Sphingomonas daechungensis</name>
    <dbReference type="NCBI Taxonomy" id="1176646"/>
    <lineage>
        <taxon>Bacteria</taxon>
        <taxon>Pseudomonadati</taxon>
        <taxon>Pseudomonadota</taxon>
        <taxon>Alphaproteobacteria</taxon>
        <taxon>Sphingomonadales</taxon>
        <taxon>Sphingomonadaceae</taxon>
        <taxon>Sphingomonas</taxon>
    </lineage>
</organism>
<evidence type="ECO:0000259" key="2">
    <source>
        <dbReference type="Pfam" id="PF03724"/>
    </source>
</evidence>
<feature type="region of interest" description="Disordered" evidence="1">
    <location>
        <begin position="1"/>
        <end position="31"/>
    </location>
</feature>
<dbReference type="InterPro" id="IPR005184">
    <property type="entry name" value="DUF306_Meta_HslJ"/>
</dbReference>
<keyword evidence="4" id="KW-1185">Reference proteome</keyword>
<dbReference type="Proteomes" id="UP000516134">
    <property type="component" value="Chromosome"/>
</dbReference>
<gene>
    <name evidence="3" type="ORF">H9L15_09510</name>
</gene>
<accession>A0ABX6SY44</accession>
<feature type="domain" description="DUF306" evidence="2">
    <location>
        <begin position="21"/>
        <end position="109"/>
    </location>
</feature>
<dbReference type="PANTHER" id="PTHR35535">
    <property type="entry name" value="HEAT SHOCK PROTEIN HSLJ"/>
    <property type="match status" value="1"/>
</dbReference>
<dbReference type="Gene3D" id="2.40.128.270">
    <property type="match status" value="1"/>
</dbReference>
<evidence type="ECO:0000256" key="1">
    <source>
        <dbReference type="SAM" id="MobiDB-lite"/>
    </source>
</evidence>
<evidence type="ECO:0000313" key="3">
    <source>
        <dbReference type="EMBL" id="QNP42502.1"/>
    </source>
</evidence>
<sequence>MRRRSRGSSDSCRNQLARGVGQRPPTPQQGDYFVQFDADRVSAKFGCNSMSGGYSVGGDTLNVGAMAMTRKFCPEPAMSFENQGAKILGQPVTMKPNGDRLTLSNSAGTIELRQTF</sequence>
<dbReference type="PANTHER" id="PTHR35535:SF1">
    <property type="entry name" value="HEAT SHOCK PROTEIN HSLJ"/>
    <property type="match status" value="1"/>
</dbReference>
<dbReference type="Pfam" id="PF03724">
    <property type="entry name" value="META"/>
    <property type="match status" value="1"/>
</dbReference>
<dbReference type="InterPro" id="IPR053147">
    <property type="entry name" value="Hsp_HslJ-like"/>
</dbReference>
<proteinExistence type="predicted"/>
<protein>
    <submittedName>
        <fullName evidence="3">META domain-containing protein</fullName>
    </submittedName>
</protein>
<dbReference type="EMBL" id="CP060780">
    <property type="protein sequence ID" value="QNP42502.1"/>
    <property type="molecule type" value="Genomic_DNA"/>
</dbReference>
<reference evidence="3 4" key="1">
    <citation type="submission" date="2020-08" db="EMBL/GenBank/DDBJ databases">
        <title>Genome sequence of Sphingomonas daechungensis KACC 18115T.</title>
        <authorList>
            <person name="Hyun D.-W."/>
            <person name="Bae J.-W."/>
        </authorList>
    </citation>
    <scope>NUCLEOTIDE SEQUENCE [LARGE SCALE GENOMIC DNA]</scope>
    <source>
        <strain evidence="3 4">KACC 18115</strain>
    </source>
</reference>
<dbReference type="InterPro" id="IPR038670">
    <property type="entry name" value="HslJ-like_sf"/>
</dbReference>